<keyword evidence="3" id="KW-1185">Reference proteome</keyword>
<gene>
    <name evidence="2" type="ORF">Q5P01_025737</name>
</gene>
<evidence type="ECO:0000313" key="2">
    <source>
        <dbReference type="EMBL" id="KAK2817546.1"/>
    </source>
</evidence>
<organism evidence="2 3">
    <name type="scientific">Channa striata</name>
    <name type="common">Snakehead murrel</name>
    <name type="synonym">Ophicephalus striatus</name>
    <dbReference type="NCBI Taxonomy" id="64152"/>
    <lineage>
        <taxon>Eukaryota</taxon>
        <taxon>Metazoa</taxon>
        <taxon>Chordata</taxon>
        <taxon>Craniata</taxon>
        <taxon>Vertebrata</taxon>
        <taxon>Euteleostomi</taxon>
        <taxon>Actinopterygii</taxon>
        <taxon>Neopterygii</taxon>
        <taxon>Teleostei</taxon>
        <taxon>Neoteleostei</taxon>
        <taxon>Acanthomorphata</taxon>
        <taxon>Anabantaria</taxon>
        <taxon>Anabantiformes</taxon>
        <taxon>Channoidei</taxon>
        <taxon>Channidae</taxon>
        <taxon>Channa</taxon>
    </lineage>
</organism>
<proteinExistence type="predicted"/>
<sequence length="346" mass="40483">MFIRGPIGDVSQSWDSKDMIYRLNTNVFLSARLRETHRLSVWERPEWTDAGLGSVTTFVEKEDEGSSIILPRFTSSSCLYQEDVFLYLKVFLGNDLLWAEKTTPALSGVKVHLLDIDLGAAEKDKEKETGLGETEHKKAELPTEGDKSGRSGHQDAADHTVQVDEVMEDGLGKQKDKSIRRRLIHWFDEMIHNYYRKKIAETYRREREEGRQFYPSTFYFIRPMSRADRERQKRETWLDRDNQRQDIRKLLDSWWEEKRKKKELLRKTEEERHENWAAEHGAGASTCPPGEPKKRLSKWDKSFLSINFRRRGTRQKRRGTNKKQALRDEEEEAETTAGLGLAVSCD</sequence>
<comment type="caution">
    <text evidence="2">The sequence shown here is derived from an EMBL/GenBank/DDBJ whole genome shotgun (WGS) entry which is preliminary data.</text>
</comment>
<name>A0AA88LM31_CHASR</name>
<dbReference type="AlphaFoldDB" id="A0AA88LM31"/>
<reference evidence="2" key="1">
    <citation type="submission" date="2023-07" db="EMBL/GenBank/DDBJ databases">
        <title>Chromosome-level Genome Assembly of Striped Snakehead (Channa striata).</title>
        <authorList>
            <person name="Liu H."/>
        </authorList>
    </citation>
    <scope>NUCLEOTIDE SEQUENCE</scope>
    <source>
        <strain evidence="2">Gz</strain>
        <tissue evidence="2">Muscle</tissue>
    </source>
</reference>
<evidence type="ECO:0000256" key="1">
    <source>
        <dbReference type="SAM" id="MobiDB-lite"/>
    </source>
</evidence>
<feature type="compositionally biased region" description="Basic residues" evidence="1">
    <location>
        <begin position="310"/>
        <end position="321"/>
    </location>
</feature>
<protein>
    <submittedName>
        <fullName evidence="2">Uncharacterized protein</fullName>
    </submittedName>
</protein>
<dbReference type="EMBL" id="JAUPFM010000021">
    <property type="protein sequence ID" value="KAK2817546.1"/>
    <property type="molecule type" value="Genomic_DNA"/>
</dbReference>
<accession>A0AA88LM31</accession>
<evidence type="ECO:0000313" key="3">
    <source>
        <dbReference type="Proteomes" id="UP001187415"/>
    </source>
</evidence>
<feature type="region of interest" description="Disordered" evidence="1">
    <location>
        <begin position="124"/>
        <end position="159"/>
    </location>
</feature>
<feature type="compositionally biased region" description="Low complexity" evidence="1">
    <location>
        <begin position="335"/>
        <end position="346"/>
    </location>
</feature>
<dbReference type="Proteomes" id="UP001187415">
    <property type="component" value="Unassembled WGS sequence"/>
</dbReference>
<feature type="region of interest" description="Disordered" evidence="1">
    <location>
        <begin position="310"/>
        <end position="346"/>
    </location>
</feature>
<feature type="region of interest" description="Disordered" evidence="1">
    <location>
        <begin position="272"/>
        <end position="295"/>
    </location>
</feature>